<evidence type="ECO:0000256" key="4">
    <source>
        <dbReference type="PROSITE-ProRule" id="PRU00433"/>
    </source>
</evidence>
<dbReference type="Gene3D" id="1.10.760.10">
    <property type="entry name" value="Cytochrome c-like domain"/>
    <property type="match status" value="1"/>
</dbReference>
<dbReference type="KEGG" id="lrs:PX52LOC_02693"/>
<evidence type="ECO:0000256" key="6">
    <source>
        <dbReference type="SAM" id="SignalP"/>
    </source>
</evidence>
<dbReference type="InterPro" id="IPR011042">
    <property type="entry name" value="6-blade_b-propeller_TolB-like"/>
</dbReference>
<feature type="region of interest" description="Disordered" evidence="5">
    <location>
        <begin position="1001"/>
        <end position="1021"/>
    </location>
</feature>
<sequence>MRFAAFLTLVTFANLSFAQQPVAPTDAKSPEDERKSFKLPDGFVAQLVAAEPQFAPWPFGGTPKTPGIQKPIQLAFDAKGRLWVTTSYHYPFAAPKGEESDKLFVLSDFGDDGLAKKIEVFDDKLNIPIGILPLPDCKSCIVSSAGEILKLTDTDGDGKADTREVLFTGFGFKDTHGMYNSFAYLPDGWVYACHGFSNESRVKGKDGHEVHMQSGNTFRFRPDGSRIEIYTRGQVNPFGMTVDPWFNLYTADCHSKPITQLIKGAYYDSFGKPHDGLGYAPHVTHHDHGSTGLCGLTWYDADQFPDQWKGCTFLGNVVTNRINADKIEWKGSTPVAKELPDFLSSGDPWFRPSDIKLGPDGALYVSDFYNKIIGHYEVDLKHPGRDKSRGRVWRIVWQGKDGKASPPKMPFADLTKETPEKLVELTGSKNITTRLMATRALIERGKETLPVVKEAFKKPRDMTDRQFIDLVWVVTRLEFDKQAAFLDNAHEAAISTDYIFLLNRATQTRPIDPHAAVAFDKFPRNVRKKYENPTPGQSINPLPERIKEQARAERIRVDAQLEAPFRYTHDIADLTSIIVRALPEDVGLRHAARISLRNVLADPDTQGDLVWALKLFIAKKGQDVAVLDDVFLGVPTAYAGWWLSERLKAGTLDPAFAERAYQHVGRYGCDCHRQQAWVAAQDITDGRSRIGMMQALRRGVASAGASFAPSDLARLTRTVQGGLTAADDGVVLGSLQLAATIDYDVAPAALELVTNPKRSEAVRLAAFAAVEKQPKDKLLPACSDIVKDATSPPALREKALPILAASTKLLDLILLKDLLKTAPHRQGVLIATGLASSKEGTAHLFAAVQTGNASARLLQEKAVLDRLKATNADKWEARVKELTAGLPSADARIAALLKQRGDGFKKAKIDLDAGKKLFGTTCANCHQLGGQGAKVGPQLDGIGNRGVERIMEDVLDPNRNVDHAFYTTTLELKDGRQLSGLLRVEGKTLILIDPQAKETRVSEADVDKKRTSPLSPMPSDIAEKLKPQEFYHLIGYLADQRQK</sequence>
<feature type="signal peptide" evidence="6">
    <location>
        <begin position="1"/>
        <end position="18"/>
    </location>
</feature>
<dbReference type="OrthoDB" id="221643at2"/>
<keyword evidence="3 4" id="KW-0408">Iron</keyword>
<dbReference type="SUPFAM" id="SSF63829">
    <property type="entry name" value="Calcium-dependent phosphotriesterase"/>
    <property type="match status" value="1"/>
</dbReference>
<dbReference type="Pfam" id="PF00034">
    <property type="entry name" value="Cytochrom_C"/>
    <property type="match status" value="1"/>
</dbReference>
<dbReference type="GO" id="GO:0009055">
    <property type="term" value="F:electron transfer activity"/>
    <property type="evidence" value="ECO:0007669"/>
    <property type="project" value="InterPro"/>
</dbReference>
<organism evidence="8 9">
    <name type="scientific">Limnoglobus roseus</name>
    <dbReference type="NCBI Taxonomy" id="2598579"/>
    <lineage>
        <taxon>Bacteria</taxon>
        <taxon>Pseudomonadati</taxon>
        <taxon>Planctomycetota</taxon>
        <taxon>Planctomycetia</taxon>
        <taxon>Gemmatales</taxon>
        <taxon>Gemmataceae</taxon>
        <taxon>Limnoglobus</taxon>
    </lineage>
</organism>
<dbReference type="Proteomes" id="UP000324974">
    <property type="component" value="Chromosome"/>
</dbReference>
<proteinExistence type="predicted"/>
<reference evidence="9" key="1">
    <citation type="submission" date="2019-08" db="EMBL/GenBank/DDBJ databases">
        <title>Limnoglobus roseus gen. nov., sp. nov., a novel freshwater planctomycete with a giant genome from the family Gemmataceae.</title>
        <authorList>
            <person name="Kulichevskaya I.S."/>
            <person name="Naumoff D.G."/>
            <person name="Miroshnikov K."/>
            <person name="Ivanova A."/>
            <person name="Philippov D.A."/>
            <person name="Hakobyan A."/>
            <person name="Rijpstra I.C."/>
            <person name="Sinninghe Damste J.S."/>
            <person name="Liesack W."/>
            <person name="Dedysh S.N."/>
        </authorList>
    </citation>
    <scope>NUCLEOTIDE SEQUENCE [LARGE SCALE GENOMIC DNA]</scope>
    <source>
        <strain evidence="9">PX52</strain>
    </source>
</reference>
<keyword evidence="9" id="KW-1185">Reference proteome</keyword>
<feature type="domain" description="Cytochrome c" evidence="7">
    <location>
        <begin position="909"/>
        <end position="1041"/>
    </location>
</feature>
<dbReference type="NCBIfam" id="TIGR02604">
    <property type="entry name" value="Piru_Ver_Nterm"/>
    <property type="match status" value="1"/>
</dbReference>
<dbReference type="AlphaFoldDB" id="A0A5C1AFJ0"/>
<dbReference type="Gene3D" id="2.120.10.30">
    <property type="entry name" value="TolB, C-terminal domain"/>
    <property type="match status" value="1"/>
</dbReference>
<dbReference type="InterPro" id="IPR036909">
    <property type="entry name" value="Cyt_c-like_dom_sf"/>
</dbReference>
<dbReference type="InterPro" id="IPR013428">
    <property type="entry name" value="Membrane-bound_put_N"/>
</dbReference>
<dbReference type="PROSITE" id="PS51007">
    <property type="entry name" value="CYTC"/>
    <property type="match status" value="1"/>
</dbReference>
<evidence type="ECO:0000313" key="9">
    <source>
        <dbReference type="Proteomes" id="UP000324974"/>
    </source>
</evidence>
<keyword evidence="2 4" id="KW-0479">Metal-binding</keyword>
<evidence type="ECO:0000256" key="1">
    <source>
        <dbReference type="ARBA" id="ARBA00022617"/>
    </source>
</evidence>
<dbReference type="Pfam" id="PF23500">
    <property type="entry name" value="DUF7133"/>
    <property type="match status" value="1"/>
</dbReference>
<gene>
    <name evidence="8" type="ORF">PX52LOC_02693</name>
</gene>
<dbReference type="GO" id="GO:0016787">
    <property type="term" value="F:hydrolase activity"/>
    <property type="evidence" value="ECO:0007669"/>
    <property type="project" value="UniProtKB-KW"/>
</dbReference>
<dbReference type="RefSeq" id="WP_149110539.1">
    <property type="nucleotide sequence ID" value="NZ_CP042425.1"/>
</dbReference>
<dbReference type="PANTHER" id="PTHR33546">
    <property type="entry name" value="LARGE, MULTIFUNCTIONAL SECRETED PROTEIN-RELATED"/>
    <property type="match status" value="1"/>
</dbReference>
<feature type="compositionally biased region" description="Basic and acidic residues" evidence="5">
    <location>
        <begin position="1001"/>
        <end position="1010"/>
    </location>
</feature>
<evidence type="ECO:0000256" key="5">
    <source>
        <dbReference type="SAM" id="MobiDB-lite"/>
    </source>
</evidence>
<dbReference type="GO" id="GO:0020037">
    <property type="term" value="F:heme binding"/>
    <property type="evidence" value="ECO:0007669"/>
    <property type="project" value="InterPro"/>
</dbReference>
<dbReference type="GO" id="GO:0046872">
    <property type="term" value="F:metal ion binding"/>
    <property type="evidence" value="ECO:0007669"/>
    <property type="project" value="UniProtKB-KW"/>
</dbReference>
<evidence type="ECO:0000256" key="3">
    <source>
        <dbReference type="ARBA" id="ARBA00023004"/>
    </source>
</evidence>
<dbReference type="PANTHER" id="PTHR33546:SF1">
    <property type="entry name" value="LARGE, MULTIFUNCTIONAL SECRETED PROTEIN"/>
    <property type="match status" value="1"/>
</dbReference>
<dbReference type="InterPro" id="IPR013427">
    <property type="entry name" value="Haem-bd_dom_put"/>
</dbReference>
<evidence type="ECO:0000313" key="8">
    <source>
        <dbReference type="EMBL" id="QEL15758.1"/>
    </source>
</evidence>
<name>A0A5C1AFJ0_9BACT</name>
<dbReference type="InterPro" id="IPR009056">
    <property type="entry name" value="Cyt_c-like_dom"/>
</dbReference>
<protein>
    <submittedName>
        <fullName evidence="8">Putative beta-propeller-type glycoside hydrolase</fullName>
    </submittedName>
</protein>
<dbReference type="InterPro" id="IPR055557">
    <property type="entry name" value="DUF7133"/>
</dbReference>
<dbReference type="EMBL" id="CP042425">
    <property type="protein sequence ID" value="QEL15758.1"/>
    <property type="molecule type" value="Genomic_DNA"/>
</dbReference>
<dbReference type="SUPFAM" id="SSF46626">
    <property type="entry name" value="Cytochrome c"/>
    <property type="match status" value="1"/>
</dbReference>
<dbReference type="NCBIfam" id="TIGR02603">
    <property type="entry name" value="CxxCH_TIGR02603"/>
    <property type="match status" value="1"/>
</dbReference>
<accession>A0A5C1AFJ0</accession>
<feature type="chain" id="PRO_5022879068" evidence="6">
    <location>
        <begin position="19"/>
        <end position="1043"/>
    </location>
</feature>
<evidence type="ECO:0000259" key="7">
    <source>
        <dbReference type="PROSITE" id="PS51007"/>
    </source>
</evidence>
<keyword evidence="1 4" id="KW-0349">Heme</keyword>
<keyword evidence="8" id="KW-0378">Hydrolase</keyword>
<keyword evidence="6" id="KW-0732">Signal</keyword>
<evidence type="ECO:0000256" key="2">
    <source>
        <dbReference type="ARBA" id="ARBA00022723"/>
    </source>
</evidence>